<reference evidence="3" key="1">
    <citation type="journal article" date="2019" name="Int. J. Syst. Evol. Microbiol.">
        <title>The Global Catalogue of Microorganisms (GCM) 10K type strain sequencing project: providing services to taxonomists for standard genome sequencing and annotation.</title>
        <authorList>
            <consortium name="The Broad Institute Genomics Platform"/>
            <consortium name="The Broad Institute Genome Sequencing Center for Infectious Disease"/>
            <person name="Wu L."/>
            <person name="Ma J."/>
        </authorList>
    </citation>
    <scope>NUCLEOTIDE SEQUENCE [LARGE SCALE GENOMIC DNA]</scope>
    <source>
        <strain evidence="3">JCM 17986</strain>
    </source>
</reference>
<gene>
    <name evidence="2" type="ORF">GCM10023205_52830</name>
</gene>
<feature type="compositionally biased region" description="Basic and acidic residues" evidence="1">
    <location>
        <begin position="140"/>
        <end position="155"/>
    </location>
</feature>
<sequence>MAASRAALRPEGLRVKVLIQRVRLGNDEYRVIRPVRAKNVALYSATGDHYGLCVDRPDGRQLGTLLMLAARSPRSLVYLPLRSNPDVPGIGPPDEQPLDLVLVPRAQQFRPAHWKPLRTRITAGNAPRELRTASVPGSDLTKDIARDHPPSGDRHTLRQHVHAETLFLTGARHAFREAARHVFALTADGPPLAARYGHLYYPWGCNYHHCSNLYDRDELPDDWRQIHMVFHPTWAR</sequence>
<dbReference type="EMBL" id="BAABHS010000020">
    <property type="protein sequence ID" value="GAA4978296.1"/>
    <property type="molecule type" value="Genomic_DNA"/>
</dbReference>
<protein>
    <submittedName>
        <fullName evidence="2">Uncharacterized protein</fullName>
    </submittedName>
</protein>
<evidence type="ECO:0000313" key="3">
    <source>
        <dbReference type="Proteomes" id="UP001500466"/>
    </source>
</evidence>
<comment type="caution">
    <text evidence="2">The sequence shown here is derived from an EMBL/GenBank/DDBJ whole genome shotgun (WGS) entry which is preliminary data.</text>
</comment>
<organism evidence="2 3">
    <name type="scientific">Yinghuangia aomiensis</name>
    <dbReference type="NCBI Taxonomy" id="676205"/>
    <lineage>
        <taxon>Bacteria</taxon>
        <taxon>Bacillati</taxon>
        <taxon>Actinomycetota</taxon>
        <taxon>Actinomycetes</taxon>
        <taxon>Kitasatosporales</taxon>
        <taxon>Streptomycetaceae</taxon>
        <taxon>Yinghuangia</taxon>
    </lineage>
</organism>
<feature type="region of interest" description="Disordered" evidence="1">
    <location>
        <begin position="129"/>
        <end position="155"/>
    </location>
</feature>
<name>A0ABP9HTI2_9ACTN</name>
<keyword evidence="3" id="KW-1185">Reference proteome</keyword>
<accession>A0ABP9HTI2</accession>
<evidence type="ECO:0000256" key="1">
    <source>
        <dbReference type="SAM" id="MobiDB-lite"/>
    </source>
</evidence>
<dbReference type="Proteomes" id="UP001500466">
    <property type="component" value="Unassembled WGS sequence"/>
</dbReference>
<proteinExistence type="predicted"/>
<evidence type="ECO:0000313" key="2">
    <source>
        <dbReference type="EMBL" id="GAA4978296.1"/>
    </source>
</evidence>